<keyword evidence="3" id="KW-1185">Reference proteome</keyword>
<dbReference type="PROSITE" id="PS00108">
    <property type="entry name" value="PROTEIN_KINASE_ST"/>
    <property type="match status" value="1"/>
</dbReference>
<dbReference type="SMART" id="SM00220">
    <property type="entry name" value="S_TKc"/>
    <property type="match status" value="1"/>
</dbReference>
<dbReference type="InterPro" id="IPR051681">
    <property type="entry name" value="Ser/Thr_Kinases-Pseudokinases"/>
</dbReference>
<evidence type="ECO:0000313" key="3">
    <source>
        <dbReference type="Proteomes" id="UP000243217"/>
    </source>
</evidence>
<keyword evidence="2" id="KW-0808">Transferase</keyword>
<protein>
    <submittedName>
        <fullName evidence="2">Kinase</fullName>
    </submittedName>
</protein>
<dbReference type="Gene3D" id="1.10.510.10">
    <property type="entry name" value="Transferase(Phosphotransferase) domain 1"/>
    <property type="match status" value="1"/>
</dbReference>
<dbReference type="InterPro" id="IPR000719">
    <property type="entry name" value="Prot_kinase_dom"/>
</dbReference>
<dbReference type="PROSITE" id="PS50011">
    <property type="entry name" value="PROTEIN_KINASE_DOM"/>
    <property type="match status" value="1"/>
</dbReference>
<reference evidence="2 3" key="1">
    <citation type="journal article" date="2014" name="Genome Biol. Evol.">
        <title>The secreted proteins of Achlya hypogyna and Thraustotheca clavata identify the ancestral oomycete secretome and reveal gene acquisitions by horizontal gene transfer.</title>
        <authorList>
            <person name="Misner I."/>
            <person name="Blouin N."/>
            <person name="Leonard G."/>
            <person name="Richards T.A."/>
            <person name="Lane C.E."/>
        </authorList>
    </citation>
    <scope>NUCLEOTIDE SEQUENCE [LARGE SCALE GENOMIC DNA]</scope>
    <source>
        <strain evidence="2 3">ATCC 34112</strain>
    </source>
</reference>
<comment type="caution">
    <text evidence="2">The sequence shown here is derived from an EMBL/GenBank/DDBJ whole genome shotgun (WGS) entry which is preliminary data.</text>
</comment>
<dbReference type="SUPFAM" id="SSF56112">
    <property type="entry name" value="Protein kinase-like (PK-like)"/>
    <property type="match status" value="1"/>
</dbReference>
<dbReference type="GO" id="GO:0005524">
    <property type="term" value="F:ATP binding"/>
    <property type="evidence" value="ECO:0007669"/>
    <property type="project" value="InterPro"/>
</dbReference>
<sequence length="399" mass="44140">MSNFRLHYNFCMELSILYKIIDDASSFIKYCKLNNITIDASTAAALNALSPWDANDYNLKGFAVDSDITTDPTACSAIEGSIQTLFKGKATFVVTASVLGTQINNPLVATSGVTPTLAGIVAVVGSNPTQGIGNGGRLIVHLNEAVDLDVGHLRQHRHELYDLVLTSNKAIASGAFGGVWLGIYRPQQVAIKRLKSRESRQVQKFIDEIISISQLDSPYIVKFVGASWTRPIEIECVVEFMDLGDLRSYLVSQSPYEFTWDQKYQSILSIVRGLVYLHTYRPPVIHRDLKSRNVLLDSVKGTKLTDFGTSRVAEEDDLMTNGIGTYQWMAPEVIAGTNYSAPADIYSFGEVREGRLRPSFVGVDVPELVIDLAMQCLVLKDQDRTTALEISSRLNQIKF</sequence>
<gene>
    <name evidence="2" type="ORF">THRCLA_05314</name>
</gene>
<dbReference type="Pfam" id="PF07714">
    <property type="entry name" value="PK_Tyr_Ser-Thr"/>
    <property type="match status" value="1"/>
</dbReference>
<accession>A0A1V9ZWG7</accession>
<dbReference type="PANTHER" id="PTHR44329:SF214">
    <property type="entry name" value="PROTEIN KINASE DOMAIN-CONTAINING PROTEIN"/>
    <property type="match status" value="1"/>
</dbReference>
<keyword evidence="2" id="KW-0418">Kinase</keyword>
<dbReference type="Gene3D" id="3.30.200.20">
    <property type="entry name" value="Phosphorylase Kinase, domain 1"/>
    <property type="match status" value="1"/>
</dbReference>
<proteinExistence type="predicted"/>
<dbReference type="STRING" id="74557.A0A1V9ZWG7"/>
<dbReference type="AlphaFoldDB" id="A0A1V9ZWG7"/>
<dbReference type="GO" id="GO:0004674">
    <property type="term" value="F:protein serine/threonine kinase activity"/>
    <property type="evidence" value="ECO:0007669"/>
    <property type="project" value="TreeGrafter"/>
</dbReference>
<dbReference type="InterPro" id="IPR008271">
    <property type="entry name" value="Ser/Thr_kinase_AS"/>
</dbReference>
<name>A0A1V9ZWG7_9STRA</name>
<dbReference type="OrthoDB" id="122279at2759"/>
<evidence type="ECO:0000313" key="2">
    <source>
        <dbReference type="EMBL" id="OQS02301.1"/>
    </source>
</evidence>
<dbReference type="InterPro" id="IPR011009">
    <property type="entry name" value="Kinase-like_dom_sf"/>
</dbReference>
<feature type="domain" description="Protein kinase" evidence="1">
    <location>
        <begin position="165"/>
        <end position="399"/>
    </location>
</feature>
<organism evidence="2 3">
    <name type="scientific">Thraustotheca clavata</name>
    <dbReference type="NCBI Taxonomy" id="74557"/>
    <lineage>
        <taxon>Eukaryota</taxon>
        <taxon>Sar</taxon>
        <taxon>Stramenopiles</taxon>
        <taxon>Oomycota</taxon>
        <taxon>Saprolegniomycetes</taxon>
        <taxon>Saprolegniales</taxon>
        <taxon>Achlyaceae</taxon>
        <taxon>Thraustotheca</taxon>
    </lineage>
</organism>
<dbReference type="PANTHER" id="PTHR44329">
    <property type="entry name" value="SERINE/THREONINE-PROTEIN KINASE TNNI3K-RELATED"/>
    <property type="match status" value="1"/>
</dbReference>
<evidence type="ECO:0000259" key="1">
    <source>
        <dbReference type="PROSITE" id="PS50011"/>
    </source>
</evidence>
<dbReference type="Proteomes" id="UP000243217">
    <property type="component" value="Unassembled WGS sequence"/>
</dbReference>
<dbReference type="InterPro" id="IPR001245">
    <property type="entry name" value="Ser-Thr/Tyr_kinase_cat_dom"/>
</dbReference>
<dbReference type="EMBL" id="JNBS01001158">
    <property type="protein sequence ID" value="OQS02301.1"/>
    <property type="molecule type" value="Genomic_DNA"/>
</dbReference>